<accession>A0AAN9PZF4</accession>
<evidence type="ECO:0000313" key="2">
    <source>
        <dbReference type="EMBL" id="KAK7313893.1"/>
    </source>
</evidence>
<dbReference type="EMBL" id="JAYMYQ010000009">
    <property type="protein sequence ID" value="KAK7313893.1"/>
    <property type="molecule type" value="Genomic_DNA"/>
</dbReference>
<reference evidence="2 3" key="1">
    <citation type="submission" date="2024-01" db="EMBL/GenBank/DDBJ databases">
        <title>The genomes of 5 underutilized Papilionoideae crops provide insights into root nodulation and disease resistanc.</title>
        <authorList>
            <person name="Jiang F."/>
        </authorList>
    </citation>
    <scope>NUCLEOTIDE SEQUENCE [LARGE SCALE GENOMIC DNA]</scope>
    <source>
        <strain evidence="2">LVBAO_FW01</strain>
        <tissue evidence="2">Leaves</tissue>
    </source>
</reference>
<name>A0AAN9PZF4_CANGL</name>
<dbReference type="Proteomes" id="UP001367508">
    <property type="component" value="Unassembled WGS sequence"/>
</dbReference>
<sequence>MDYADLPETATPAKTLRPPAALGVSSPPLCSSHSIRGRLHRDSRRCQSTPIILAKGNSCRSHDDGGRRGEGVTSRHSLKQDAHGGYVDAVMKLHNHLNEVPGRLGDAASYPWCGVKSPLRFIIIEEPERGSREVVANKDAQPQDLLKKPPPIALGKCKIENSSFRPWVGPYSASMEEGTQLEGKWGQDLRVIGLVIIHGAELNRIRLRYMVCLHDAYDNSKHSFCLAEPPIPEYVYASSIVTLPTLTRVAFVTIKLSGAYVIMDLSFPNSSCSDEQKESETCVEFSSQQSRVPIDSSALSSLINLSTAVKPTSTSVLSSPSLQLRILEVIEQPPNYPQTDKNSTKKLRFSRFIRAQTVAAKARLRL</sequence>
<evidence type="ECO:0000313" key="3">
    <source>
        <dbReference type="Proteomes" id="UP001367508"/>
    </source>
</evidence>
<keyword evidence="3" id="KW-1185">Reference proteome</keyword>
<dbReference type="AlphaFoldDB" id="A0AAN9PZF4"/>
<feature type="region of interest" description="Disordered" evidence="1">
    <location>
        <begin position="57"/>
        <end position="80"/>
    </location>
</feature>
<organism evidence="2 3">
    <name type="scientific">Canavalia gladiata</name>
    <name type="common">Sword bean</name>
    <name type="synonym">Dolichos gladiatus</name>
    <dbReference type="NCBI Taxonomy" id="3824"/>
    <lineage>
        <taxon>Eukaryota</taxon>
        <taxon>Viridiplantae</taxon>
        <taxon>Streptophyta</taxon>
        <taxon>Embryophyta</taxon>
        <taxon>Tracheophyta</taxon>
        <taxon>Spermatophyta</taxon>
        <taxon>Magnoliopsida</taxon>
        <taxon>eudicotyledons</taxon>
        <taxon>Gunneridae</taxon>
        <taxon>Pentapetalae</taxon>
        <taxon>rosids</taxon>
        <taxon>fabids</taxon>
        <taxon>Fabales</taxon>
        <taxon>Fabaceae</taxon>
        <taxon>Papilionoideae</taxon>
        <taxon>50 kb inversion clade</taxon>
        <taxon>NPAAA clade</taxon>
        <taxon>indigoferoid/millettioid clade</taxon>
        <taxon>Phaseoleae</taxon>
        <taxon>Canavalia</taxon>
    </lineage>
</organism>
<protein>
    <submittedName>
        <fullName evidence="2">Uncharacterized protein</fullName>
    </submittedName>
</protein>
<feature type="region of interest" description="Disordered" evidence="1">
    <location>
        <begin position="1"/>
        <end position="28"/>
    </location>
</feature>
<comment type="caution">
    <text evidence="2">The sequence shown here is derived from an EMBL/GenBank/DDBJ whole genome shotgun (WGS) entry which is preliminary data.</text>
</comment>
<feature type="compositionally biased region" description="Basic and acidic residues" evidence="1">
    <location>
        <begin position="60"/>
        <end position="70"/>
    </location>
</feature>
<evidence type="ECO:0000256" key="1">
    <source>
        <dbReference type="SAM" id="MobiDB-lite"/>
    </source>
</evidence>
<proteinExistence type="predicted"/>
<gene>
    <name evidence="2" type="ORF">VNO77_39097</name>
</gene>